<name>A0ACD5BF98_9PSEU</name>
<reference evidence="1" key="1">
    <citation type="submission" date="2023-10" db="EMBL/GenBank/DDBJ databases">
        <title>Whole genome sequencing of actinobacterial strain Amycolatopsis sp. (BCA-696) identifies the underlying plant growth-promoting genes.</title>
        <authorList>
            <person name="Gandham P."/>
            <person name="Vadla N."/>
            <person name="Saji A."/>
            <person name="Srinivas V."/>
            <person name="Ruperao P."/>
            <person name="Selvanayagam S."/>
            <person name="Saxena R.K."/>
            <person name="Rathore A."/>
            <person name="Gopalakrishnan S."/>
            <person name="Thakur V."/>
        </authorList>
    </citation>
    <scope>NUCLEOTIDE SEQUENCE</scope>
    <source>
        <strain evidence="1">BCA-696</strain>
    </source>
</reference>
<accession>A0ACD5BF98</accession>
<proteinExistence type="predicted"/>
<dbReference type="Proteomes" id="UP001456344">
    <property type="component" value="Chromosome"/>
</dbReference>
<dbReference type="EMBL" id="CP150484">
    <property type="protein sequence ID" value="WYW18056.1"/>
    <property type="molecule type" value="Genomic_DNA"/>
</dbReference>
<protein>
    <submittedName>
        <fullName evidence="1">GAF domain-containing protein</fullName>
    </submittedName>
</protein>
<evidence type="ECO:0000313" key="2">
    <source>
        <dbReference type="Proteomes" id="UP001456344"/>
    </source>
</evidence>
<keyword evidence="2" id="KW-1185">Reference proteome</keyword>
<organism evidence="1 2">
    <name type="scientific">Amycolatopsis coloradensis</name>
    <dbReference type="NCBI Taxonomy" id="76021"/>
    <lineage>
        <taxon>Bacteria</taxon>
        <taxon>Bacillati</taxon>
        <taxon>Actinomycetota</taxon>
        <taxon>Actinomycetes</taxon>
        <taxon>Pseudonocardiales</taxon>
        <taxon>Pseudonocardiaceae</taxon>
        <taxon>Amycolatopsis</taxon>
    </lineage>
</organism>
<sequence>MSRHPRAGGDPGTLPSDLTGAVAAITARLVGTPDNDTVLRLILDVGTELLGASAAGVLLSRPGGGLEVVASAGKTRFLESLQTDIDQGPCVDSIAMATVISSTDLAEDGSRWPKFVPAALAAGFRAAVAVPLRLDGQAMGGFNLLYDTEMTLERWQLELAQVVSDLAVLALVQERGGRRSDRFLEATVTALNGRVQLGQAVGVVAGTLGIEPAAAQAAILAYVHENGRALREVTGAITGGTLDPAVVAGDQDSA</sequence>
<gene>
    <name evidence="1" type="ORF">LCL61_21160</name>
</gene>
<evidence type="ECO:0000313" key="1">
    <source>
        <dbReference type="EMBL" id="WYW18056.1"/>
    </source>
</evidence>